<sequence>MPGLRVLLAGLVTIALGACAHVRPQATTGCTIHAYPLLVSRNHPKFEAQLQPQLPAPPNGKPDTFQEKVAAVAGNARAQGRGALDVLVLSGGSQHGLFGTGFLIGAGDKVPDYSIVTGISTGALQSTFAFLAHHPVHARAYPADTGAFVTGLSKDTSYLQDLGLASSITRERTILDKRPGGLVGGIISGSQGSLAPLHDRLVQFIDDATLDAIVEEGNKGRSLFVGVTDLDDGQGYALDMVQLARDSVRDRATYRRCYADALIASSSVPLAAEPVTLTILDESTGDLLEHLFIDGGARYSVFARQIVDAVSASSMPVNFDVIVNGFLYSEDWTDRAGNRVDKWNAINLALRAVDILENQVSRFSLDAIERLASTGSPYRYRLAFIDHDRSDAFTYRIPGYAAPDERTCFDWTEEDRRKDNPLEFHARYMACLLAYGRERGAAQDWNLELPARP</sequence>
<dbReference type="GO" id="GO:0006629">
    <property type="term" value="P:lipid metabolic process"/>
    <property type="evidence" value="ECO:0007669"/>
    <property type="project" value="UniProtKB-KW"/>
</dbReference>
<protein>
    <submittedName>
        <fullName evidence="4">Patatin-like phospholipase family protein</fullName>
    </submittedName>
</protein>
<gene>
    <name evidence="4" type="ORF">GON01_01200</name>
</gene>
<dbReference type="Pfam" id="PF01734">
    <property type="entry name" value="Patatin"/>
    <property type="match status" value="1"/>
</dbReference>
<evidence type="ECO:0000313" key="4">
    <source>
        <dbReference type="EMBL" id="MVO76557.1"/>
    </source>
</evidence>
<name>A0A6I4IWS5_9SPHN</name>
<keyword evidence="1" id="KW-0443">Lipid metabolism</keyword>
<feature type="signal peptide" evidence="2">
    <location>
        <begin position="1"/>
        <end position="20"/>
    </location>
</feature>
<accession>A0A6I4IWS5</accession>
<feature type="chain" id="PRO_5026329169" evidence="2">
    <location>
        <begin position="21"/>
        <end position="453"/>
    </location>
</feature>
<dbReference type="Gene3D" id="3.40.1090.10">
    <property type="entry name" value="Cytosolic phospholipase A2 catalytic domain"/>
    <property type="match status" value="1"/>
</dbReference>
<comment type="caution">
    <text evidence="4">The sequence shown here is derived from an EMBL/GenBank/DDBJ whole genome shotgun (WGS) entry which is preliminary data.</text>
</comment>
<dbReference type="InterPro" id="IPR002641">
    <property type="entry name" value="PNPLA_dom"/>
</dbReference>
<keyword evidence="5" id="KW-1185">Reference proteome</keyword>
<keyword evidence="2" id="KW-0732">Signal</keyword>
<dbReference type="PROSITE" id="PS51257">
    <property type="entry name" value="PROKAR_LIPOPROTEIN"/>
    <property type="match status" value="1"/>
</dbReference>
<dbReference type="EMBL" id="WQMS01000001">
    <property type="protein sequence ID" value="MVO76557.1"/>
    <property type="molecule type" value="Genomic_DNA"/>
</dbReference>
<reference evidence="4 5" key="1">
    <citation type="submission" date="2019-12" db="EMBL/GenBank/DDBJ databases">
        <authorList>
            <person name="Huq M.A."/>
        </authorList>
    </citation>
    <scope>NUCLEOTIDE SEQUENCE [LARGE SCALE GENOMIC DNA]</scope>
    <source>
        <strain evidence="4 5">MAH-20</strain>
    </source>
</reference>
<proteinExistence type="predicted"/>
<evidence type="ECO:0000313" key="5">
    <source>
        <dbReference type="Proteomes" id="UP000441389"/>
    </source>
</evidence>
<evidence type="ECO:0000256" key="2">
    <source>
        <dbReference type="SAM" id="SignalP"/>
    </source>
</evidence>
<dbReference type="Proteomes" id="UP000441389">
    <property type="component" value="Unassembled WGS sequence"/>
</dbReference>
<dbReference type="SUPFAM" id="SSF52151">
    <property type="entry name" value="FabD/lysophospholipase-like"/>
    <property type="match status" value="1"/>
</dbReference>
<organism evidence="4 5">
    <name type="scientific">Sphingomonas horti</name>
    <dbReference type="NCBI Taxonomy" id="2682842"/>
    <lineage>
        <taxon>Bacteria</taxon>
        <taxon>Pseudomonadati</taxon>
        <taxon>Pseudomonadota</taxon>
        <taxon>Alphaproteobacteria</taxon>
        <taxon>Sphingomonadales</taxon>
        <taxon>Sphingomonadaceae</taxon>
        <taxon>Sphingomonas</taxon>
    </lineage>
</organism>
<evidence type="ECO:0000256" key="1">
    <source>
        <dbReference type="ARBA" id="ARBA00023098"/>
    </source>
</evidence>
<dbReference type="AlphaFoldDB" id="A0A6I4IWS5"/>
<evidence type="ECO:0000259" key="3">
    <source>
        <dbReference type="Pfam" id="PF01734"/>
    </source>
</evidence>
<feature type="domain" description="PNPLA" evidence="3">
    <location>
        <begin position="87"/>
        <end position="303"/>
    </location>
</feature>
<dbReference type="InterPro" id="IPR016035">
    <property type="entry name" value="Acyl_Trfase/lysoPLipase"/>
</dbReference>